<dbReference type="RefSeq" id="YP_009792844.1">
    <property type="nucleotide sequence ID" value="NC_047862.1"/>
</dbReference>
<proteinExistence type="predicted"/>
<protein>
    <submittedName>
        <fullName evidence="1">Uncharacterized protein</fullName>
    </submittedName>
</protein>
<dbReference type="Proteomes" id="UP000229963">
    <property type="component" value="Segment"/>
</dbReference>
<organism evidence="1 2">
    <name type="scientific">Klebsiella phage vB_KpnS_IME279</name>
    <dbReference type="NCBI Taxonomy" id="2041211"/>
    <lineage>
        <taxon>Viruses</taxon>
        <taxon>Duplodnaviria</taxon>
        <taxon>Heunggongvirae</taxon>
        <taxon>Uroviricota</taxon>
        <taxon>Caudoviricetes</taxon>
        <taxon>Sortsnevirus</taxon>
        <taxon>Sortsnevirus IME279</taxon>
    </lineage>
</organism>
<sequence>MKHPANLVEALLIGGPHDGKRITLTEGTPQIMMPSPLHASAIQYLADTMPTAPGDQPLHTYTRSGFGITHEGRRGMFYLYIHESLPAHPIAAVQMLYDGYRKPDEAPKWDHDLAQLPRNPDDWRGW</sequence>
<reference evidence="2" key="1">
    <citation type="submission" date="2017-08" db="EMBL/GenBank/DDBJ databases">
        <authorList>
            <person name="Zhao F."/>
            <person name="Pan X."/>
            <person name="Tong Y."/>
        </authorList>
    </citation>
    <scope>NUCLEOTIDE SEQUENCE [LARGE SCALE GENOMIC DNA]</scope>
</reference>
<evidence type="ECO:0000313" key="1">
    <source>
        <dbReference type="EMBL" id="ATI16448.1"/>
    </source>
</evidence>
<accession>A0A291LCE7</accession>
<evidence type="ECO:0000313" key="2">
    <source>
        <dbReference type="Proteomes" id="UP000229963"/>
    </source>
</evidence>
<dbReference type="KEGG" id="vg:54983053"/>
<dbReference type="EMBL" id="MF614100">
    <property type="protein sequence ID" value="ATI16448.1"/>
    <property type="molecule type" value="Genomic_DNA"/>
</dbReference>
<dbReference type="GeneID" id="54983053"/>
<keyword evidence="2" id="KW-1185">Reference proteome</keyword>
<name>A0A291LCE7_9CAUD</name>